<reference evidence="3 4" key="1">
    <citation type="submission" date="2022-05" db="EMBL/GenBank/DDBJ databases">
        <authorList>
            <consortium name="Genoscope - CEA"/>
            <person name="William W."/>
        </authorList>
    </citation>
    <scope>NUCLEOTIDE SEQUENCE [LARGE SCALE GENOMIC DNA]</scope>
</reference>
<gene>
    <name evidence="3" type="ORF">PEVE_00017629</name>
</gene>
<feature type="region of interest" description="Disordered" evidence="1">
    <location>
        <begin position="280"/>
        <end position="306"/>
    </location>
</feature>
<keyword evidence="4" id="KW-1185">Reference proteome</keyword>
<comment type="caution">
    <text evidence="3">The sequence shown here is derived from an EMBL/GenBank/DDBJ whole genome shotgun (WGS) entry which is preliminary data.</text>
</comment>
<evidence type="ECO:0000313" key="3">
    <source>
        <dbReference type="EMBL" id="CAH3187381.1"/>
    </source>
</evidence>
<evidence type="ECO:0000256" key="2">
    <source>
        <dbReference type="SAM" id="SignalP"/>
    </source>
</evidence>
<feature type="compositionally biased region" description="Low complexity" evidence="1">
    <location>
        <begin position="288"/>
        <end position="306"/>
    </location>
</feature>
<keyword evidence="2" id="KW-0732">Signal</keyword>
<dbReference type="EMBL" id="CALNXI010002414">
    <property type="protein sequence ID" value="CAH3187381.1"/>
    <property type="molecule type" value="Genomic_DNA"/>
</dbReference>
<sequence>MLEFTGFVRPNQVSPRLFAACTFLMLIVTMTRADSSCDSALEICSNEEIEFHCPLFDRAMKSNQYQSLIWSVFDPKNPSAEKESIFYCGENPLNCATYKLNIYNGRISVRSPVPGKLLLKHLTKNDLLTYTCEIQLKDINLNQLVCRVNITSSVYCMTAHTGQNLSLTPQKEREKQLSKNLFDEDIWWFMIEDNGRKCRFLYCNATAYCAFTKDPCYEFRAEFFKRLEIEELSLTLTDVRKEDCGLVFQRQIHPNSLTKRRAKQWHELYTVKIQNVLPSDSDPSITNSQSTPTDDSSTTYTPPTSSANCCQVSRSAFSVLTCFLIAAYFLTLY</sequence>
<protein>
    <recommendedName>
        <fullName evidence="5">Ig-like domain-containing protein</fullName>
    </recommendedName>
</protein>
<feature type="signal peptide" evidence="2">
    <location>
        <begin position="1"/>
        <end position="33"/>
    </location>
</feature>
<accession>A0ABN8S6L4</accession>
<evidence type="ECO:0000256" key="1">
    <source>
        <dbReference type="SAM" id="MobiDB-lite"/>
    </source>
</evidence>
<feature type="chain" id="PRO_5045280802" description="Ig-like domain-containing protein" evidence="2">
    <location>
        <begin position="34"/>
        <end position="333"/>
    </location>
</feature>
<proteinExistence type="predicted"/>
<organism evidence="3 4">
    <name type="scientific">Porites evermanni</name>
    <dbReference type="NCBI Taxonomy" id="104178"/>
    <lineage>
        <taxon>Eukaryota</taxon>
        <taxon>Metazoa</taxon>
        <taxon>Cnidaria</taxon>
        <taxon>Anthozoa</taxon>
        <taxon>Hexacorallia</taxon>
        <taxon>Scleractinia</taxon>
        <taxon>Fungiina</taxon>
        <taxon>Poritidae</taxon>
        <taxon>Porites</taxon>
    </lineage>
</organism>
<evidence type="ECO:0008006" key="5">
    <source>
        <dbReference type="Google" id="ProtNLM"/>
    </source>
</evidence>
<evidence type="ECO:0000313" key="4">
    <source>
        <dbReference type="Proteomes" id="UP001159427"/>
    </source>
</evidence>
<name>A0ABN8S6L4_9CNID</name>
<dbReference type="Proteomes" id="UP001159427">
    <property type="component" value="Unassembled WGS sequence"/>
</dbReference>